<dbReference type="CTD" id="13218727"/>
<keyword evidence="2" id="KW-1185">Reference proteome</keyword>
<proteinExistence type="predicted"/>
<dbReference type="Bgee" id="WBGene00206510">
    <property type="expression patterns" value="Expressed in larva"/>
</dbReference>
<dbReference type="KEGG" id="cel:CELE_Y113G7A.22"/>
<dbReference type="HOGENOM" id="CLU_3406710_0_0_1"/>
<dbReference type="InParanoid" id="F9UKU9"/>
<evidence type="ECO:0000313" key="1">
    <source>
        <dbReference type="EMBL" id="CCC42204.1"/>
    </source>
</evidence>
<accession>F9UKU9</accession>
<name>F9UKU9_CAEEL</name>
<dbReference type="AlphaFoldDB" id="F9UKU9"/>
<evidence type="ECO:0000313" key="2">
    <source>
        <dbReference type="Proteomes" id="UP000001940"/>
    </source>
</evidence>
<gene>
    <name evidence="1" type="ORF">CELE_Y113G7A.22</name>
    <name evidence="1 3" type="ORF">Y113G7A.22</name>
</gene>
<dbReference type="WormBase" id="Y113G7A.22">
    <property type="protein sequence ID" value="CE46154"/>
    <property type="gene ID" value="WBGene00206510"/>
</dbReference>
<evidence type="ECO:0000313" key="3">
    <source>
        <dbReference type="WormBase" id="Y113G7A.22"/>
    </source>
</evidence>
<dbReference type="EMBL" id="BX284605">
    <property type="protein sequence ID" value="CCC42204.1"/>
    <property type="molecule type" value="Genomic_DNA"/>
</dbReference>
<dbReference type="PaxDb" id="6239-Y113G7A.22"/>
<sequence length="30" mass="3603">MQLHGNRNRRVNNLTTNAVEIMKNHNNERK</sequence>
<protein>
    <submittedName>
        <fullName evidence="1">Uncharacterized protein</fullName>
    </submittedName>
</protein>
<dbReference type="Proteomes" id="UP000001940">
    <property type="component" value="Chromosome V"/>
</dbReference>
<organism evidence="1 2">
    <name type="scientific">Caenorhabditis elegans</name>
    <dbReference type="NCBI Taxonomy" id="6239"/>
    <lineage>
        <taxon>Eukaryota</taxon>
        <taxon>Metazoa</taxon>
        <taxon>Ecdysozoa</taxon>
        <taxon>Nematoda</taxon>
        <taxon>Chromadorea</taxon>
        <taxon>Rhabditida</taxon>
        <taxon>Rhabditina</taxon>
        <taxon>Rhabditomorpha</taxon>
        <taxon>Rhabditoidea</taxon>
        <taxon>Rhabditidae</taxon>
        <taxon>Peloderinae</taxon>
        <taxon>Caenorhabditis</taxon>
    </lineage>
</organism>
<dbReference type="GeneID" id="13218727"/>
<dbReference type="AGR" id="WB:WBGene00206510"/>
<reference evidence="1 2" key="1">
    <citation type="journal article" date="1998" name="Science">
        <title>Genome sequence of the nematode C. elegans: a platform for investigating biology.</title>
        <authorList>
            <consortium name="The C. elegans sequencing consortium"/>
            <person name="Sulson J.E."/>
            <person name="Waterston R."/>
        </authorList>
    </citation>
    <scope>NUCLEOTIDE SEQUENCE [LARGE SCALE GENOMIC DNA]</scope>
    <source>
        <strain evidence="1 2">Bristol N2</strain>
    </source>
</reference>
<dbReference type="RefSeq" id="NP_001256899.1">
    <property type="nucleotide sequence ID" value="NM_001269970.1"/>
</dbReference>